<dbReference type="InterPro" id="IPR048950">
    <property type="entry name" value="Ppx_GppA_C"/>
</dbReference>
<dbReference type="Gene3D" id="3.30.420.150">
    <property type="entry name" value="Exopolyphosphatase. Domain 2"/>
    <property type="match status" value="1"/>
</dbReference>
<dbReference type="InterPro" id="IPR050273">
    <property type="entry name" value="GppA/Ppx_hydrolase"/>
</dbReference>
<evidence type="ECO:0000313" key="5">
    <source>
        <dbReference type="Proteomes" id="UP000006329"/>
    </source>
</evidence>
<dbReference type="AlphaFoldDB" id="A0A0E2BK34"/>
<keyword evidence="5" id="KW-1185">Reference proteome</keyword>
<name>A0A0E2BK34_9LEPT</name>
<dbReference type="SUPFAM" id="SSF53067">
    <property type="entry name" value="Actin-like ATPase domain"/>
    <property type="match status" value="2"/>
</dbReference>
<dbReference type="Proteomes" id="UP000006329">
    <property type="component" value="Unassembled WGS sequence"/>
</dbReference>
<dbReference type="FunFam" id="3.30.420.40:FF:000023">
    <property type="entry name" value="Guanosine-5'-triphosphate,3'-diphosphate pyrophosphatase"/>
    <property type="match status" value="1"/>
</dbReference>
<gene>
    <name evidence="4" type="ORF">LEP1GSC179_1105</name>
</gene>
<dbReference type="Pfam" id="PF02541">
    <property type="entry name" value="Ppx-GppA"/>
    <property type="match status" value="1"/>
</dbReference>
<dbReference type="Gene3D" id="1.10.3210.10">
    <property type="entry name" value="Hypothetical protein af1432"/>
    <property type="match status" value="1"/>
</dbReference>
<protein>
    <submittedName>
        <fullName evidence="4">Exopolyphosphatase</fullName>
    </submittedName>
</protein>
<dbReference type="SUPFAM" id="SSF109604">
    <property type="entry name" value="HD-domain/PDEase-like"/>
    <property type="match status" value="1"/>
</dbReference>
<dbReference type="RefSeq" id="WP_004463513.1">
    <property type="nucleotide sequence ID" value="NZ_AHON02000013.1"/>
</dbReference>
<comment type="caution">
    <text evidence="4">The sequence shown here is derived from an EMBL/GenBank/DDBJ whole genome shotgun (WGS) entry which is preliminary data.</text>
</comment>
<dbReference type="PIRSF" id="PIRSF001267">
    <property type="entry name" value="Pyrophosphatase_GppA_Ppx"/>
    <property type="match status" value="1"/>
</dbReference>
<dbReference type="Pfam" id="PF21447">
    <property type="entry name" value="Ppx-GppA_III"/>
    <property type="match status" value="1"/>
</dbReference>
<dbReference type="EMBL" id="AHON02000013">
    <property type="protein sequence ID" value="EKO35609.1"/>
    <property type="molecule type" value="Genomic_DNA"/>
</dbReference>
<dbReference type="PANTHER" id="PTHR30005:SF0">
    <property type="entry name" value="RETROGRADE REGULATION PROTEIN 2"/>
    <property type="match status" value="1"/>
</dbReference>
<dbReference type="Gene3D" id="3.30.420.40">
    <property type="match status" value="1"/>
</dbReference>
<feature type="domain" description="Ppx/GppA phosphatase C-terminal" evidence="3">
    <location>
        <begin position="327"/>
        <end position="491"/>
    </location>
</feature>
<evidence type="ECO:0000259" key="3">
    <source>
        <dbReference type="Pfam" id="PF21447"/>
    </source>
</evidence>
<dbReference type="PANTHER" id="PTHR30005">
    <property type="entry name" value="EXOPOLYPHOSPHATASE"/>
    <property type="match status" value="1"/>
</dbReference>
<dbReference type="FunFam" id="1.10.3210.10:FF:000025">
    <property type="entry name" value="Exopolyphosphatase"/>
    <property type="match status" value="1"/>
</dbReference>
<dbReference type="InterPro" id="IPR030673">
    <property type="entry name" value="PyroPPase_GppA_Ppx"/>
</dbReference>
<evidence type="ECO:0000313" key="4">
    <source>
        <dbReference type="EMBL" id="EKO35609.1"/>
    </source>
</evidence>
<sequence length="522" mass="59558">MVQEKPLAAIDLGTNSFHMIIVRVRTNGTFEAIARVKESVRLGNRLQENGLIDPDSFRRGIDCLKRFKILAENSGAEIRAIATSALREASNREEFLEIVYQETGISIDVVSGYEEARLIYFGILQGIPVFDRKIMMIDIGGGSTEILVGHRGNILFSKSFKLGAIRLTEKFFQEEPLSNSDIRKCRLYIEEMLLPFRKILRDLKPDLVVGSSGTIQAIAGMILASRGETEEISLNNFSFLTAEFKKIRNLILEADTSKKRIKIPGLDSKRADIIVGGTLILEEIFDLANVTALTFSEFALREGIVYDTIRKWEHFENTEHSKHLDAIRQTSVDNFMQTFSRDKEYSRHVANLSLQIFDQLKNLHKLGQEQRELLEAASLLHEIGQSISHSAYHKHSYYMIRNSEMLLGFTFLEIEIIALTARYHRKSTPRIKHREFNKLAEKNRTLVCQLSSILRISSALNRNRGGLVPFVTCKIDKNQIRFVLKSDKNYDPSLEVWAAEEQKSAFEETFGYSISFLSEDFS</sequence>
<proteinExistence type="predicted"/>
<evidence type="ECO:0000256" key="1">
    <source>
        <dbReference type="ARBA" id="ARBA00022801"/>
    </source>
</evidence>
<keyword evidence="1" id="KW-0378">Hydrolase</keyword>
<dbReference type="InterPro" id="IPR003695">
    <property type="entry name" value="Ppx_GppA_N"/>
</dbReference>
<dbReference type="CDD" id="cd24006">
    <property type="entry name" value="ASKHA_NBD_PPX_GppA"/>
    <property type="match status" value="1"/>
</dbReference>
<organism evidence="4 5">
    <name type="scientific">Leptospira santarosai str. MOR084</name>
    <dbReference type="NCBI Taxonomy" id="1049984"/>
    <lineage>
        <taxon>Bacteria</taxon>
        <taxon>Pseudomonadati</taxon>
        <taxon>Spirochaetota</taxon>
        <taxon>Spirochaetia</taxon>
        <taxon>Leptospirales</taxon>
        <taxon>Leptospiraceae</taxon>
        <taxon>Leptospira</taxon>
    </lineage>
</organism>
<dbReference type="GO" id="GO:0016462">
    <property type="term" value="F:pyrophosphatase activity"/>
    <property type="evidence" value="ECO:0007669"/>
    <property type="project" value="TreeGrafter"/>
</dbReference>
<accession>A0A0E2BK34</accession>
<evidence type="ECO:0000259" key="2">
    <source>
        <dbReference type="Pfam" id="PF02541"/>
    </source>
</evidence>
<feature type="domain" description="Ppx/GppA phosphatase N-terminal" evidence="2">
    <location>
        <begin position="21"/>
        <end position="309"/>
    </location>
</feature>
<dbReference type="InterPro" id="IPR043129">
    <property type="entry name" value="ATPase_NBD"/>
</dbReference>
<reference evidence="4" key="1">
    <citation type="submission" date="2012-10" db="EMBL/GenBank/DDBJ databases">
        <authorList>
            <person name="Harkins D.M."/>
            <person name="Durkin A.S."/>
            <person name="Brinkac L.M."/>
            <person name="Haft D.H."/>
            <person name="Selengut J.D."/>
            <person name="Sanka R."/>
            <person name="DePew J."/>
            <person name="Purushe J."/>
            <person name="Matthias M.A."/>
            <person name="Vinetz J.M."/>
            <person name="Sutton G.G."/>
            <person name="Nierman W.C."/>
            <person name="Fouts D.E."/>
        </authorList>
    </citation>
    <scope>NUCLEOTIDE SEQUENCE [LARGE SCALE GENOMIC DNA]</scope>
    <source>
        <strain evidence="4">MOR084</strain>
    </source>
</reference>